<gene>
    <name evidence="2" type="ORF">Nepgr_031808</name>
</gene>
<sequence>MLLVGEGSQIHITSLSPVMEKDVLGYLSSLLKEISTFSASQFSNMSELLAGLHSSASTTSLMRHDQRGTAEDCPHVSSELDGTCQYAKSRRRQKSKPLNIRVPHS</sequence>
<feature type="region of interest" description="Disordered" evidence="1">
    <location>
        <begin position="84"/>
        <end position="105"/>
    </location>
</feature>
<proteinExistence type="predicted"/>
<accession>A0AAD3TI17</accession>
<evidence type="ECO:0000313" key="2">
    <source>
        <dbReference type="EMBL" id="GMH29965.1"/>
    </source>
</evidence>
<dbReference type="EMBL" id="BSYO01000037">
    <property type="protein sequence ID" value="GMH29965.1"/>
    <property type="molecule type" value="Genomic_DNA"/>
</dbReference>
<organism evidence="2 3">
    <name type="scientific">Nepenthes gracilis</name>
    <name type="common">Slender pitcher plant</name>
    <dbReference type="NCBI Taxonomy" id="150966"/>
    <lineage>
        <taxon>Eukaryota</taxon>
        <taxon>Viridiplantae</taxon>
        <taxon>Streptophyta</taxon>
        <taxon>Embryophyta</taxon>
        <taxon>Tracheophyta</taxon>
        <taxon>Spermatophyta</taxon>
        <taxon>Magnoliopsida</taxon>
        <taxon>eudicotyledons</taxon>
        <taxon>Gunneridae</taxon>
        <taxon>Pentapetalae</taxon>
        <taxon>Caryophyllales</taxon>
        <taxon>Nepenthaceae</taxon>
        <taxon>Nepenthes</taxon>
    </lineage>
</organism>
<name>A0AAD3TI17_NEPGR</name>
<reference evidence="2" key="1">
    <citation type="submission" date="2023-05" db="EMBL/GenBank/DDBJ databases">
        <title>Nepenthes gracilis genome sequencing.</title>
        <authorList>
            <person name="Fukushima K."/>
        </authorList>
    </citation>
    <scope>NUCLEOTIDE SEQUENCE</scope>
    <source>
        <strain evidence="2">SING2019-196</strain>
    </source>
</reference>
<keyword evidence="3" id="KW-1185">Reference proteome</keyword>
<dbReference type="Proteomes" id="UP001279734">
    <property type="component" value="Unassembled WGS sequence"/>
</dbReference>
<protein>
    <submittedName>
        <fullName evidence="2">Uncharacterized protein</fullName>
    </submittedName>
</protein>
<evidence type="ECO:0000256" key="1">
    <source>
        <dbReference type="SAM" id="MobiDB-lite"/>
    </source>
</evidence>
<comment type="caution">
    <text evidence="2">The sequence shown here is derived from an EMBL/GenBank/DDBJ whole genome shotgun (WGS) entry which is preliminary data.</text>
</comment>
<evidence type="ECO:0000313" key="3">
    <source>
        <dbReference type="Proteomes" id="UP001279734"/>
    </source>
</evidence>
<dbReference type="AlphaFoldDB" id="A0AAD3TI17"/>